<comment type="caution">
    <text evidence="10">The sequence shown here is derived from an EMBL/GenBank/DDBJ whole genome shotgun (WGS) entry which is preliminary data.</text>
</comment>
<dbReference type="GO" id="GO:0003677">
    <property type="term" value="F:DNA binding"/>
    <property type="evidence" value="ECO:0007669"/>
    <property type="project" value="UniProtKB-KW"/>
</dbReference>
<dbReference type="PANTHER" id="PTHR12019">
    <property type="entry name" value="LAMINA-ASSOCIATED POLYPEPTIDE THYMOPOIETIN"/>
    <property type="match status" value="1"/>
</dbReference>
<dbReference type="CDD" id="cd12934">
    <property type="entry name" value="LEM"/>
    <property type="match status" value="1"/>
</dbReference>
<feature type="compositionally biased region" description="Acidic residues" evidence="6">
    <location>
        <begin position="50"/>
        <end position="63"/>
    </location>
</feature>
<evidence type="ECO:0000256" key="7">
    <source>
        <dbReference type="SAM" id="Phobius"/>
    </source>
</evidence>
<feature type="domain" description="LEM-like" evidence="9">
    <location>
        <begin position="5"/>
        <end position="48"/>
    </location>
</feature>
<name>A0A9W9Z7J4_9CNID</name>
<dbReference type="InterPro" id="IPR013146">
    <property type="entry name" value="LEM-like_dom"/>
</dbReference>
<keyword evidence="7" id="KW-1133">Transmembrane helix</keyword>
<dbReference type="Gene3D" id="1.10.720.40">
    <property type="match status" value="2"/>
</dbReference>
<evidence type="ECO:0000256" key="6">
    <source>
        <dbReference type="SAM" id="MobiDB-lite"/>
    </source>
</evidence>
<sequence length="324" mass="36061">MSAFSNTPHLLTKEKLKSALKANDIALPRTEQRKAFYVDLYREHLTSQNDAEEEFSSDEEESSDYSPMRASEKLPAKPQKIVINKKVKGGLPFDVTALSDGDLARQMRSFGAPVGPITTTTRPLYQNKLAKLLAEEMKNPVIPTPTKISPKQKKVLTPPPVSTPPTPPEAKKKEYSDFSDSNDDATAELEMEVDAVERLSYDLDQQDQQDARPQELPLPTLSSTPSKSTPRKRVITSTVTTRQHTRQAYSTDTGNSVQKTDSVEIVAVKKMSTPPVKEEQSIFGPHIQILLAVLVFVVFTVFLIYHMMEDAPSEGITDETNSKL</sequence>
<keyword evidence="7" id="KW-0812">Transmembrane</keyword>
<feature type="compositionally biased region" description="Pro residues" evidence="6">
    <location>
        <begin position="157"/>
        <end position="168"/>
    </location>
</feature>
<keyword evidence="4" id="KW-0007">Acetylation</keyword>
<proteinExistence type="inferred from homology"/>
<dbReference type="OrthoDB" id="10072362at2759"/>
<evidence type="ECO:0000259" key="8">
    <source>
        <dbReference type="PROSITE" id="PS50954"/>
    </source>
</evidence>
<gene>
    <name evidence="10" type="ORF">OS493_033305</name>
</gene>
<feature type="region of interest" description="Disordered" evidence="6">
    <location>
        <begin position="141"/>
        <end position="185"/>
    </location>
</feature>
<keyword evidence="5" id="KW-0238">DNA-binding</keyword>
<dbReference type="Proteomes" id="UP001163046">
    <property type="component" value="Unassembled WGS sequence"/>
</dbReference>
<dbReference type="SUPFAM" id="SSF63451">
    <property type="entry name" value="LEM domain"/>
    <property type="match status" value="2"/>
</dbReference>
<dbReference type="InterPro" id="IPR011015">
    <property type="entry name" value="LEM/LEM-like_dom_sf"/>
</dbReference>
<dbReference type="PANTHER" id="PTHR12019:SF9">
    <property type="entry name" value="THYMOPOIETIN"/>
    <property type="match status" value="1"/>
</dbReference>
<dbReference type="PROSITE" id="PS50955">
    <property type="entry name" value="LEM_LIKE"/>
    <property type="match status" value="1"/>
</dbReference>
<feature type="compositionally biased region" description="Low complexity" evidence="6">
    <location>
        <begin position="217"/>
        <end position="228"/>
    </location>
</feature>
<feature type="region of interest" description="Disordered" evidence="6">
    <location>
        <begin position="206"/>
        <end position="236"/>
    </location>
</feature>
<dbReference type="Pfam" id="PF03020">
    <property type="entry name" value="LEM"/>
    <property type="match status" value="1"/>
</dbReference>
<dbReference type="FunFam" id="1.10.720.40:FF:000001">
    <property type="entry name" value="LEM domain containing 2, isoform CRA_a"/>
    <property type="match status" value="2"/>
</dbReference>
<dbReference type="GO" id="GO:0005635">
    <property type="term" value="C:nuclear envelope"/>
    <property type="evidence" value="ECO:0007669"/>
    <property type="project" value="UniProtKB-ARBA"/>
</dbReference>
<feature type="domain" description="LEM" evidence="8">
    <location>
        <begin position="92"/>
        <end position="136"/>
    </location>
</feature>
<evidence type="ECO:0000313" key="11">
    <source>
        <dbReference type="Proteomes" id="UP001163046"/>
    </source>
</evidence>
<keyword evidence="11" id="KW-1185">Reference proteome</keyword>
<dbReference type="EMBL" id="MU826393">
    <property type="protein sequence ID" value="KAJ7376683.1"/>
    <property type="molecule type" value="Genomic_DNA"/>
</dbReference>
<feature type="region of interest" description="Disordered" evidence="6">
    <location>
        <begin position="48"/>
        <end position="73"/>
    </location>
</feature>
<dbReference type="InterPro" id="IPR003887">
    <property type="entry name" value="LEM_dom"/>
</dbReference>
<evidence type="ECO:0008006" key="12">
    <source>
        <dbReference type="Google" id="ProtNLM"/>
    </source>
</evidence>
<comment type="similarity">
    <text evidence="1">Belongs to the LEM family.</text>
</comment>
<dbReference type="CDD" id="cd12935">
    <property type="entry name" value="LEM_like"/>
    <property type="match status" value="1"/>
</dbReference>
<accession>A0A9W9Z7J4</accession>
<evidence type="ECO:0000313" key="10">
    <source>
        <dbReference type="EMBL" id="KAJ7376683.1"/>
    </source>
</evidence>
<evidence type="ECO:0000256" key="5">
    <source>
        <dbReference type="ARBA" id="ARBA00023125"/>
    </source>
</evidence>
<keyword evidence="3" id="KW-0597">Phosphoprotein</keyword>
<keyword evidence="7" id="KW-0472">Membrane</keyword>
<reference evidence="10" key="1">
    <citation type="submission" date="2023-01" db="EMBL/GenBank/DDBJ databases">
        <title>Genome assembly of the deep-sea coral Lophelia pertusa.</title>
        <authorList>
            <person name="Herrera S."/>
            <person name="Cordes E."/>
        </authorList>
    </citation>
    <scope>NUCLEOTIDE SEQUENCE</scope>
    <source>
        <strain evidence="10">USNM1676648</strain>
        <tissue evidence="10">Polyp</tissue>
    </source>
</reference>
<dbReference type="SMART" id="SM00540">
    <property type="entry name" value="LEM"/>
    <property type="match status" value="1"/>
</dbReference>
<dbReference type="InterPro" id="IPR051656">
    <property type="entry name" value="LEM_domain"/>
</dbReference>
<evidence type="ECO:0000256" key="3">
    <source>
        <dbReference type="ARBA" id="ARBA00022553"/>
    </source>
</evidence>
<evidence type="ECO:0000259" key="9">
    <source>
        <dbReference type="PROSITE" id="PS50955"/>
    </source>
</evidence>
<dbReference type="SMART" id="SM01261">
    <property type="entry name" value="Thymopoietin"/>
    <property type="match status" value="1"/>
</dbReference>
<feature type="transmembrane region" description="Helical" evidence="7">
    <location>
        <begin position="287"/>
        <end position="305"/>
    </location>
</feature>
<dbReference type="PROSITE" id="PS50954">
    <property type="entry name" value="LEM"/>
    <property type="match status" value="1"/>
</dbReference>
<dbReference type="AlphaFoldDB" id="A0A9W9Z7J4"/>
<keyword evidence="2" id="KW-0488">Methylation</keyword>
<evidence type="ECO:0000256" key="2">
    <source>
        <dbReference type="ARBA" id="ARBA00022481"/>
    </source>
</evidence>
<evidence type="ECO:0000256" key="1">
    <source>
        <dbReference type="ARBA" id="ARBA00007744"/>
    </source>
</evidence>
<protein>
    <recommendedName>
        <fullName evidence="12">Lamina-associated polypeptide 2</fullName>
    </recommendedName>
</protein>
<evidence type="ECO:0000256" key="4">
    <source>
        <dbReference type="ARBA" id="ARBA00022990"/>
    </source>
</evidence>
<dbReference type="Pfam" id="PF08198">
    <property type="entry name" value="Thymopoietin"/>
    <property type="match status" value="1"/>
</dbReference>
<organism evidence="10 11">
    <name type="scientific">Desmophyllum pertusum</name>
    <dbReference type="NCBI Taxonomy" id="174260"/>
    <lineage>
        <taxon>Eukaryota</taxon>
        <taxon>Metazoa</taxon>
        <taxon>Cnidaria</taxon>
        <taxon>Anthozoa</taxon>
        <taxon>Hexacorallia</taxon>
        <taxon>Scleractinia</taxon>
        <taxon>Caryophylliina</taxon>
        <taxon>Caryophylliidae</taxon>
        <taxon>Desmophyllum</taxon>
    </lineage>
</organism>